<evidence type="ECO:0000256" key="1">
    <source>
        <dbReference type="SAM" id="Phobius"/>
    </source>
</evidence>
<evidence type="ECO:0000313" key="3">
    <source>
        <dbReference type="Proteomes" id="UP001159363"/>
    </source>
</evidence>
<organism evidence="2 3">
    <name type="scientific">Dryococelus australis</name>
    <dbReference type="NCBI Taxonomy" id="614101"/>
    <lineage>
        <taxon>Eukaryota</taxon>
        <taxon>Metazoa</taxon>
        <taxon>Ecdysozoa</taxon>
        <taxon>Arthropoda</taxon>
        <taxon>Hexapoda</taxon>
        <taxon>Insecta</taxon>
        <taxon>Pterygota</taxon>
        <taxon>Neoptera</taxon>
        <taxon>Polyneoptera</taxon>
        <taxon>Phasmatodea</taxon>
        <taxon>Verophasmatodea</taxon>
        <taxon>Anareolatae</taxon>
        <taxon>Phasmatidae</taxon>
        <taxon>Eurycanthinae</taxon>
        <taxon>Dryococelus</taxon>
    </lineage>
</organism>
<protein>
    <submittedName>
        <fullName evidence="2">Uncharacterized protein</fullName>
    </submittedName>
</protein>
<gene>
    <name evidence="2" type="ORF">PR048_031633</name>
</gene>
<accession>A0ABQ9G6H3</accession>
<proteinExistence type="predicted"/>
<keyword evidence="3" id="KW-1185">Reference proteome</keyword>
<dbReference type="EMBL" id="JARBHB010000015">
    <property type="protein sequence ID" value="KAJ8867828.1"/>
    <property type="molecule type" value="Genomic_DNA"/>
</dbReference>
<dbReference type="Proteomes" id="UP001159363">
    <property type="component" value="Chromosome 14"/>
</dbReference>
<reference evidence="2 3" key="1">
    <citation type="submission" date="2023-02" db="EMBL/GenBank/DDBJ databases">
        <title>LHISI_Scaffold_Assembly.</title>
        <authorList>
            <person name="Stuart O.P."/>
            <person name="Cleave R."/>
            <person name="Magrath M.J.L."/>
            <person name="Mikheyev A.S."/>
        </authorList>
    </citation>
    <scope>NUCLEOTIDE SEQUENCE [LARGE SCALE GENOMIC DNA]</scope>
    <source>
        <strain evidence="2">Daus_M_001</strain>
        <tissue evidence="2">Leg muscle</tissue>
    </source>
</reference>
<keyword evidence="1" id="KW-0812">Transmembrane</keyword>
<feature type="transmembrane region" description="Helical" evidence="1">
    <location>
        <begin position="31"/>
        <end position="55"/>
    </location>
</feature>
<keyword evidence="1" id="KW-0472">Membrane</keyword>
<keyword evidence="1" id="KW-1133">Transmembrane helix</keyword>
<sequence length="114" mass="12871">MLLCFGQEISLKSFTTKMKLKVVHTRRWPLAVFYGLISASGMNAFIIISFCTAAIGNKSPTRLAYLHDLGLQLVTPFMHQWLMARRLQTSIQSNIEAVLKSFNSLPEVQQSPNQ</sequence>
<comment type="caution">
    <text evidence="2">The sequence shown here is derived from an EMBL/GenBank/DDBJ whole genome shotgun (WGS) entry which is preliminary data.</text>
</comment>
<evidence type="ECO:0000313" key="2">
    <source>
        <dbReference type="EMBL" id="KAJ8867828.1"/>
    </source>
</evidence>
<name>A0ABQ9G6H3_9NEOP</name>